<dbReference type="InterPro" id="IPR038800">
    <property type="entry name" value="CCDC17"/>
</dbReference>
<keyword evidence="1" id="KW-0175">Coiled coil</keyword>
<evidence type="ECO:0000313" key="3">
    <source>
        <dbReference type="Ensembl" id="ENSSTUP00000036357.1"/>
    </source>
</evidence>
<feature type="region of interest" description="Disordered" evidence="2">
    <location>
        <begin position="290"/>
        <end position="319"/>
    </location>
</feature>
<dbReference type="PANTHER" id="PTHR33820">
    <property type="entry name" value="COILED-COIL DOMAIN-CONTAINING PROTEIN 17"/>
    <property type="match status" value="1"/>
</dbReference>
<feature type="compositionally biased region" description="Basic and acidic residues" evidence="2">
    <location>
        <begin position="80"/>
        <end position="92"/>
    </location>
</feature>
<organism evidence="3 4">
    <name type="scientific">Salmo trutta</name>
    <name type="common">Brown trout</name>
    <dbReference type="NCBI Taxonomy" id="8032"/>
    <lineage>
        <taxon>Eukaryota</taxon>
        <taxon>Metazoa</taxon>
        <taxon>Chordata</taxon>
        <taxon>Craniata</taxon>
        <taxon>Vertebrata</taxon>
        <taxon>Euteleostomi</taxon>
        <taxon>Actinopterygii</taxon>
        <taxon>Neopterygii</taxon>
        <taxon>Teleostei</taxon>
        <taxon>Protacanthopterygii</taxon>
        <taxon>Salmoniformes</taxon>
        <taxon>Salmonidae</taxon>
        <taxon>Salmoninae</taxon>
        <taxon>Salmo</taxon>
    </lineage>
</organism>
<evidence type="ECO:0000256" key="2">
    <source>
        <dbReference type="SAM" id="MobiDB-lite"/>
    </source>
</evidence>
<dbReference type="PANTHER" id="PTHR33820:SF4">
    <property type="entry name" value="COILED-COIL DOMAIN-CONTAINING PROTEIN 17"/>
    <property type="match status" value="1"/>
</dbReference>
<keyword evidence="4" id="KW-1185">Reference proteome</keyword>
<dbReference type="OMA" id="ICELQAW"/>
<evidence type="ECO:0000313" key="4">
    <source>
        <dbReference type="Proteomes" id="UP000472277"/>
    </source>
</evidence>
<dbReference type="GeneID" id="115191532"/>
<name>A0A673YPJ4_SALTR</name>
<feature type="compositionally biased region" description="Polar residues" evidence="2">
    <location>
        <begin position="291"/>
        <end position="300"/>
    </location>
</feature>
<evidence type="ECO:0000256" key="1">
    <source>
        <dbReference type="SAM" id="Coils"/>
    </source>
</evidence>
<reference evidence="3" key="2">
    <citation type="submission" date="2025-09" db="UniProtKB">
        <authorList>
            <consortium name="Ensembl"/>
        </authorList>
    </citation>
    <scope>IDENTIFICATION</scope>
</reference>
<dbReference type="Ensembl" id="ENSSTUT00000037996.1">
    <property type="protein sequence ID" value="ENSSTUP00000036357.1"/>
    <property type="gene ID" value="ENSSTUG00000015506.1"/>
</dbReference>
<feature type="coiled-coil region" evidence="1">
    <location>
        <begin position="147"/>
        <end position="221"/>
    </location>
</feature>
<dbReference type="Proteomes" id="UP000472277">
    <property type="component" value="Chromosome 4"/>
</dbReference>
<protein>
    <submittedName>
        <fullName evidence="3">Coiled-coil domain containing 17</fullName>
    </submittedName>
</protein>
<accession>A0A673YPJ4</accession>
<gene>
    <name evidence="3" type="primary">ccdc17</name>
</gene>
<sequence length="674" mass="75740">MESLGEFRCRECSMAFRTLGLLEKHKALFCIGSSIGDPMVLRQEQPERKGLYPKPARTPDLIRLREQRGMHLRNMQGRTNDTERRAGKEDNLRGSVSESLALRNLTNEFHKLRMSIEGSMPNLPKWPTETEGLEDQVQVLGRKCAHRERLKEMAEQHNQQLAEIQTHNHLLEQQREDIAWQLGALAGQGSTAHLETLLLELRDREERNEEALQQLKDHITTLQPGVKEVTFDSPKPDHRKGHNVNFDLISSVDGPLSTQIRALRLDYMQSGGSDPAVLAQMHDMQAEAHTLEQQAQSGADNNGRRKRMKPPQQAGNSEVLAVEQENQRLEEEIFRIQLARDKHRREDVAVGSELHQIQREHTHYMASIQAELESLHREVERAREGPRDRRLPPPPPPLFPAPPAMHPLAQIYSPPALTQPRPHSSLKERHVLDSLGPAPYDPAAGFAVFYDLMLGVDAMLGVLRPVAGLYSGGQEVGRPTPLPPTQCQPGGGQPYSQTVPPGNYALLAVKQPMPRMQPSPSLSLVVELQAAGALDTYGQEVQRLVSRGWARLELFDQHNQVQSGYWRVPVRALPVRPSLSPVQLNSVPQVGNMELCLRVVNARDWDVQSLTKIDPSNTSHYKYPSMVSNISATLQGKRPLSMSTLQPSAANHFLSLLPYTDHKDPPPMEEPNQR</sequence>
<dbReference type="CTD" id="149483"/>
<reference evidence="3" key="1">
    <citation type="submission" date="2025-08" db="UniProtKB">
        <authorList>
            <consortium name="Ensembl"/>
        </authorList>
    </citation>
    <scope>IDENTIFICATION</scope>
</reference>
<dbReference type="InParanoid" id="A0A673YPJ4"/>
<dbReference type="GeneTree" id="ENSGT00940000167241"/>
<dbReference type="AlphaFoldDB" id="A0A673YPJ4"/>
<dbReference type="KEGG" id="stru:115191532"/>
<dbReference type="RefSeq" id="XP_029605196.1">
    <property type="nucleotide sequence ID" value="XM_029749336.1"/>
</dbReference>
<feature type="region of interest" description="Disordered" evidence="2">
    <location>
        <begin position="76"/>
        <end position="95"/>
    </location>
</feature>
<proteinExistence type="predicted"/>
<dbReference type="OrthoDB" id="289416at2759"/>